<dbReference type="InterPro" id="IPR008334">
    <property type="entry name" value="5'-Nucleotdase_C"/>
</dbReference>
<dbReference type="InterPro" id="IPR006146">
    <property type="entry name" value="5'-Nucleotdase_CS"/>
</dbReference>
<keyword evidence="1 2" id="KW-0732">Signal</keyword>
<dbReference type="InterPro" id="IPR004843">
    <property type="entry name" value="Calcineurin-like_PHP"/>
</dbReference>
<dbReference type="Pfam" id="PF00149">
    <property type="entry name" value="Metallophos"/>
    <property type="match status" value="1"/>
</dbReference>
<dbReference type="InterPro" id="IPR036907">
    <property type="entry name" value="5'-Nucleotdase_C_sf"/>
</dbReference>
<feature type="domain" description="Calcineurin-like phosphoesterase" evidence="4">
    <location>
        <begin position="37"/>
        <end position="250"/>
    </location>
</feature>
<dbReference type="CDD" id="cd00845">
    <property type="entry name" value="MPP_UshA_N_like"/>
    <property type="match status" value="1"/>
</dbReference>
<comment type="caution">
    <text evidence="6">The sequence shown here is derived from an EMBL/GenBank/DDBJ whole genome shotgun (WGS) entry which is preliminary data.</text>
</comment>
<evidence type="ECO:0000313" key="6">
    <source>
        <dbReference type="EMBL" id="NBG89414.1"/>
    </source>
</evidence>
<reference evidence="6 7" key="1">
    <citation type="submission" date="2019-04" db="EMBL/GenBank/DDBJ databases">
        <title>Isachenkonia alkalipeptolytica gen. nov. sp. nov. a new anaerobic, alkiliphilic organothrophic bacterium capable to reduce synthesized ferrihydrite isolated from a soda lake.</title>
        <authorList>
            <person name="Toshchakov S.V."/>
            <person name="Zavarzina D.G."/>
            <person name="Zhilina T.N."/>
            <person name="Kostrikina N.A."/>
            <person name="Kublanov I.V."/>
        </authorList>
    </citation>
    <scope>NUCLEOTIDE SEQUENCE [LARGE SCALE GENOMIC DNA]</scope>
    <source>
        <strain evidence="6 7">Z-1701</strain>
    </source>
</reference>
<feature type="compositionally biased region" description="Acidic residues" evidence="3">
    <location>
        <begin position="516"/>
        <end position="546"/>
    </location>
</feature>
<feature type="domain" description="5'-Nucleotidase C-terminal" evidence="5">
    <location>
        <begin position="336"/>
        <end position="481"/>
    </location>
</feature>
<protein>
    <submittedName>
        <fullName evidence="6">Multifunctional 2',3'-cyclic-nucleotide 2'-phosphodiesterase/5'-nucleotidase/3'-nucleotidase</fullName>
    </submittedName>
</protein>
<dbReference type="RefSeq" id="WP_160723068.1">
    <property type="nucleotide sequence ID" value="NZ_SUMG01000024.1"/>
</dbReference>
<dbReference type="PANTHER" id="PTHR11575">
    <property type="entry name" value="5'-NUCLEOTIDASE-RELATED"/>
    <property type="match status" value="1"/>
</dbReference>
<dbReference type="InterPro" id="IPR029052">
    <property type="entry name" value="Metallo-depent_PP-like"/>
</dbReference>
<accession>A0AA44BEL9</accession>
<dbReference type="PROSITE" id="PS00785">
    <property type="entry name" value="5_NUCLEOTIDASE_1"/>
    <property type="match status" value="1"/>
</dbReference>
<organism evidence="6 7">
    <name type="scientific">Isachenkonia alkalipeptolytica</name>
    <dbReference type="NCBI Taxonomy" id="2565777"/>
    <lineage>
        <taxon>Bacteria</taxon>
        <taxon>Bacillati</taxon>
        <taxon>Bacillota</taxon>
        <taxon>Clostridia</taxon>
        <taxon>Eubacteriales</taxon>
        <taxon>Clostridiaceae</taxon>
        <taxon>Isachenkonia</taxon>
    </lineage>
</organism>
<dbReference type="GO" id="GO:0000166">
    <property type="term" value="F:nucleotide binding"/>
    <property type="evidence" value="ECO:0007669"/>
    <property type="project" value="UniProtKB-KW"/>
</dbReference>
<dbReference type="SUPFAM" id="SSF56300">
    <property type="entry name" value="Metallo-dependent phosphatases"/>
    <property type="match status" value="1"/>
</dbReference>
<evidence type="ECO:0000256" key="2">
    <source>
        <dbReference type="RuleBase" id="RU362119"/>
    </source>
</evidence>
<comment type="similarity">
    <text evidence="2">Belongs to the 5'-nucleotidase family.</text>
</comment>
<name>A0AA44BEL9_9CLOT</name>
<feature type="chain" id="PRO_5041489316" evidence="2">
    <location>
        <begin position="29"/>
        <end position="577"/>
    </location>
</feature>
<keyword evidence="2" id="KW-0378">Hydrolase</keyword>
<keyword evidence="2" id="KW-0547">Nucleotide-binding</keyword>
<evidence type="ECO:0000313" key="7">
    <source>
        <dbReference type="Proteomes" id="UP000449710"/>
    </source>
</evidence>
<evidence type="ECO:0000259" key="4">
    <source>
        <dbReference type="Pfam" id="PF00149"/>
    </source>
</evidence>
<dbReference type="PRINTS" id="PR01607">
    <property type="entry name" value="APYRASEFAMLY"/>
</dbReference>
<dbReference type="GO" id="GO:0046872">
    <property type="term" value="F:metal ion binding"/>
    <property type="evidence" value="ECO:0007669"/>
    <property type="project" value="InterPro"/>
</dbReference>
<evidence type="ECO:0000256" key="3">
    <source>
        <dbReference type="SAM" id="MobiDB-lite"/>
    </source>
</evidence>
<gene>
    <name evidence="6" type="ORF">ISALK_13025</name>
</gene>
<dbReference type="InterPro" id="IPR006179">
    <property type="entry name" value="5_nucleotidase/apyrase"/>
</dbReference>
<dbReference type="Pfam" id="PF02872">
    <property type="entry name" value="5_nucleotid_C"/>
    <property type="match status" value="1"/>
</dbReference>
<evidence type="ECO:0000259" key="5">
    <source>
        <dbReference type="Pfam" id="PF02872"/>
    </source>
</evidence>
<dbReference type="GO" id="GO:0009166">
    <property type="term" value="P:nucleotide catabolic process"/>
    <property type="evidence" value="ECO:0007669"/>
    <property type="project" value="InterPro"/>
</dbReference>
<proteinExistence type="inferred from homology"/>
<dbReference type="EMBL" id="SUMG01000024">
    <property type="protein sequence ID" value="NBG89414.1"/>
    <property type="molecule type" value="Genomic_DNA"/>
</dbReference>
<keyword evidence="7" id="KW-1185">Reference proteome</keyword>
<feature type="signal peptide" evidence="2">
    <location>
        <begin position="1"/>
        <end position="28"/>
    </location>
</feature>
<sequence length="577" mass="63611">MKSNFNKRLLVVVLVLSMVLSSFAFAFAAEDSDTLELTILHTNDIHGRIVEDRFDGMGFARIDALVREFREDRENVLLLDAGDTVHGQPYATIPEGESIITIMNEIGYDYMVAGNHDFNYGYQRLIELEEMADFPIFAGNVVYEATGEPIIEKEYDVIEYGDIQIGIFGLATPETLFKSHPAGTAGLEFLNPVTYAQGMMDHFDDEYDLDFVISLAHLGIDESTKYEERSSGVATEVDGIDLIVDGHSHSFLEGGRMYGDTMVVQVEDYGKHLGVVEVVFDGEDISITSGAVLKEEAMERFPDEDALPLWATISEIMAEVDEQLSEVIGENKIYLNGEREYVRAGETNLGNLLTDAMRDASEADIAFSNGGGIRASIDVGDITKGDVASVLPFGNALVTLEITGQEMIDALEIGASDYPEPKGAFLQISGASYEIDTSAEYGERIKNVMVDDEPIDLEKSYLVATNDFVAAGGDGYELFAEMELVTELHALDEVVITYIQELGVVEMDTEGRITEYEEADDPVDDEDDPVDDEDDPVDDEDEDEEPIPQTGDQSPYVMLFLLSSGMIVLLIKRTVKA</sequence>
<feature type="region of interest" description="Disordered" evidence="3">
    <location>
        <begin position="515"/>
        <end position="553"/>
    </location>
</feature>
<dbReference type="Proteomes" id="UP000449710">
    <property type="component" value="Unassembled WGS sequence"/>
</dbReference>
<evidence type="ECO:0000256" key="1">
    <source>
        <dbReference type="ARBA" id="ARBA00022729"/>
    </source>
</evidence>
<dbReference type="PANTHER" id="PTHR11575:SF24">
    <property type="entry name" value="5'-NUCLEOTIDASE"/>
    <property type="match status" value="1"/>
</dbReference>
<dbReference type="Gene3D" id="3.90.780.10">
    <property type="entry name" value="5'-Nucleotidase, C-terminal domain"/>
    <property type="match status" value="1"/>
</dbReference>
<dbReference type="AlphaFoldDB" id="A0AA44BEL9"/>
<dbReference type="Gene3D" id="3.60.21.10">
    <property type="match status" value="1"/>
</dbReference>
<dbReference type="GO" id="GO:0016788">
    <property type="term" value="F:hydrolase activity, acting on ester bonds"/>
    <property type="evidence" value="ECO:0007669"/>
    <property type="project" value="InterPro"/>
</dbReference>
<dbReference type="SUPFAM" id="SSF55816">
    <property type="entry name" value="5'-nucleotidase (syn. UDP-sugar hydrolase), C-terminal domain"/>
    <property type="match status" value="1"/>
</dbReference>